<name>A0A0R2PK29_9GAMM</name>
<keyword evidence="8" id="KW-0249">Electron transport</keyword>
<dbReference type="Pfam" id="PF04060">
    <property type="entry name" value="FeS"/>
    <property type="match status" value="1"/>
</dbReference>
<dbReference type="GO" id="GO:0009055">
    <property type="term" value="F:electron transfer activity"/>
    <property type="evidence" value="ECO:0007669"/>
    <property type="project" value="InterPro"/>
</dbReference>
<dbReference type="InterPro" id="IPR017900">
    <property type="entry name" value="4Fe4S_Fe_S_CS"/>
</dbReference>
<dbReference type="EMBL" id="LIAV01000345">
    <property type="protein sequence ID" value="KRO38343.1"/>
    <property type="molecule type" value="Genomic_DNA"/>
</dbReference>
<keyword evidence="10" id="KW-0411">Iron-sulfur</keyword>
<dbReference type="PROSITE" id="PS51656">
    <property type="entry name" value="4FE4S"/>
    <property type="match status" value="1"/>
</dbReference>
<evidence type="ECO:0000256" key="4">
    <source>
        <dbReference type="ARBA" id="ARBA00022519"/>
    </source>
</evidence>
<dbReference type="InterPro" id="IPR007202">
    <property type="entry name" value="4Fe-4S_dom"/>
</dbReference>
<dbReference type="InterPro" id="IPR017896">
    <property type="entry name" value="4Fe4S_Fe-S-bd"/>
</dbReference>
<evidence type="ECO:0000256" key="7">
    <source>
        <dbReference type="ARBA" id="ARBA00022967"/>
    </source>
</evidence>
<reference evidence="15" key="1">
    <citation type="submission" date="2015-10" db="EMBL/GenBank/DDBJ databases">
        <title>Metagenome-Assembled Genomes uncover a global brackish microbiome.</title>
        <authorList>
            <person name="Hugerth L.W."/>
            <person name="Larsson J."/>
            <person name="Alneberg J."/>
            <person name="Lindh M.V."/>
            <person name="Legrand C."/>
            <person name="Pinhassi J."/>
            <person name="Andersson A."/>
        </authorList>
    </citation>
    <scope>NUCLEOTIDE SEQUENCE [LARGE SCALE GENOMIC DNA]</scope>
</reference>
<keyword evidence="7" id="KW-1278">Translocase</keyword>
<keyword evidence="2" id="KW-1003">Cell membrane</keyword>
<dbReference type="InterPro" id="IPR050294">
    <property type="entry name" value="RnfB_subfamily"/>
</dbReference>
<dbReference type="Gene3D" id="1.10.15.40">
    <property type="entry name" value="Electron transport complex subunit B, putative Fe-S cluster"/>
    <property type="match status" value="1"/>
</dbReference>
<dbReference type="InterPro" id="IPR010207">
    <property type="entry name" value="Elect_transpt_cplx_RnfB/RsxB"/>
</dbReference>
<evidence type="ECO:0000259" key="13">
    <source>
        <dbReference type="PROSITE" id="PS51656"/>
    </source>
</evidence>
<dbReference type="PANTHER" id="PTHR42859">
    <property type="entry name" value="OXIDOREDUCTASE"/>
    <property type="match status" value="1"/>
</dbReference>
<evidence type="ECO:0000256" key="10">
    <source>
        <dbReference type="ARBA" id="ARBA00023014"/>
    </source>
</evidence>
<dbReference type="NCBIfam" id="TIGR01944">
    <property type="entry name" value="rnfB"/>
    <property type="match status" value="1"/>
</dbReference>
<evidence type="ECO:0000313" key="15">
    <source>
        <dbReference type="Proteomes" id="UP000050874"/>
    </source>
</evidence>
<keyword evidence="1" id="KW-0813">Transport</keyword>
<dbReference type="GO" id="GO:0051539">
    <property type="term" value="F:4 iron, 4 sulfur cluster binding"/>
    <property type="evidence" value="ECO:0007669"/>
    <property type="project" value="UniProtKB-KW"/>
</dbReference>
<dbReference type="Proteomes" id="UP000050874">
    <property type="component" value="Unassembled WGS sequence"/>
</dbReference>
<evidence type="ECO:0000256" key="8">
    <source>
        <dbReference type="ARBA" id="ARBA00022982"/>
    </source>
</evidence>
<keyword evidence="5" id="KW-0479">Metal-binding</keyword>
<keyword evidence="11" id="KW-0472">Membrane</keyword>
<dbReference type="AlphaFoldDB" id="A0A0R2PK29"/>
<evidence type="ECO:0000256" key="3">
    <source>
        <dbReference type="ARBA" id="ARBA00022485"/>
    </source>
</evidence>
<proteinExistence type="predicted"/>
<protein>
    <submittedName>
        <fullName evidence="14">Electron transporter RnfB</fullName>
    </submittedName>
</protein>
<keyword evidence="9" id="KW-0408">Iron</keyword>
<dbReference type="PANTHER" id="PTHR42859:SF3">
    <property type="entry name" value="ION-TRANSLOCATING OXIDOREDUCTASE COMPLEX SUBUNIT B"/>
    <property type="match status" value="1"/>
</dbReference>
<accession>A0A0R2PK29</accession>
<dbReference type="Gene3D" id="3.30.70.20">
    <property type="match status" value="1"/>
</dbReference>
<keyword evidence="4" id="KW-0997">Cell inner membrane</keyword>
<dbReference type="PROSITE" id="PS51379">
    <property type="entry name" value="4FE4S_FER_2"/>
    <property type="match status" value="2"/>
</dbReference>
<keyword evidence="6" id="KW-0677">Repeat</keyword>
<feature type="domain" description="4Fe-4S ferredoxin-type" evidence="12">
    <location>
        <begin position="104"/>
        <end position="133"/>
    </location>
</feature>
<evidence type="ECO:0000256" key="2">
    <source>
        <dbReference type="ARBA" id="ARBA00022475"/>
    </source>
</evidence>
<gene>
    <name evidence="14" type="ORF">ABR63_03955</name>
</gene>
<dbReference type="GO" id="GO:0046872">
    <property type="term" value="F:metal ion binding"/>
    <property type="evidence" value="ECO:0007669"/>
    <property type="project" value="UniProtKB-KW"/>
</dbReference>
<sequence>MAELIDLINASLPQYQCGRCDTPGCKPYAQSIVDGAPHNRCVPGGLDTLNKLERITKRAALPLDHDYGPTLPNQIARVVEEECIGCKKCIDACPVDAIVGAANLMHVVITDICTGCELCIEPCPVDCIDLLEIDEQESLIARESSQKYVELKNLLGTKRSKVPRLTQKIELNLLMGAKINSKIERRDIDQKSALQQLQKHILESQKIEKLLRADQLDELIKKL</sequence>
<evidence type="ECO:0000256" key="5">
    <source>
        <dbReference type="ARBA" id="ARBA00022723"/>
    </source>
</evidence>
<dbReference type="PROSITE" id="PS00198">
    <property type="entry name" value="4FE4S_FER_1"/>
    <property type="match status" value="2"/>
</dbReference>
<feature type="domain" description="4Fe-4S ferredoxin-type" evidence="12">
    <location>
        <begin position="74"/>
        <end position="103"/>
    </location>
</feature>
<evidence type="ECO:0000256" key="11">
    <source>
        <dbReference type="ARBA" id="ARBA00023136"/>
    </source>
</evidence>
<feature type="domain" description="4Fe-4S" evidence="13">
    <location>
        <begin position="1"/>
        <end position="58"/>
    </location>
</feature>
<evidence type="ECO:0000313" key="14">
    <source>
        <dbReference type="EMBL" id="KRO38343.1"/>
    </source>
</evidence>
<evidence type="ECO:0000256" key="9">
    <source>
        <dbReference type="ARBA" id="ARBA00023004"/>
    </source>
</evidence>
<evidence type="ECO:0000256" key="6">
    <source>
        <dbReference type="ARBA" id="ARBA00022737"/>
    </source>
</evidence>
<evidence type="ECO:0000256" key="1">
    <source>
        <dbReference type="ARBA" id="ARBA00022448"/>
    </source>
</evidence>
<evidence type="ECO:0000259" key="12">
    <source>
        <dbReference type="PROSITE" id="PS51379"/>
    </source>
</evidence>
<dbReference type="SUPFAM" id="SSF54862">
    <property type="entry name" value="4Fe-4S ferredoxins"/>
    <property type="match status" value="1"/>
</dbReference>
<organism evidence="14 15">
    <name type="scientific">SAR86 cluster bacterium BACL1 MAG-120920-bin57</name>
    <dbReference type="NCBI Taxonomy" id="1655571"/>
    <lineage>
        <taxon>Bacteria</taxon>
        <taxon>Pseudomonadati</taxon>
        <taxon>Pseudomonadota</taxon>
        <taxon>Gammaproteobacteria</taxon>
        <taxon>SAR86 cluster</taxon>
    </lineage>
</organism>
<dbReference type="Pfam" id="PF14697">
    <property type="entry name" value="Fer4_21"/>
    <property type="match status" value="1"/>
</dbReference>
<comment type="caution">
    <text evidence="14">The sequence shown here is derived from an EMBL/GenBank/DDBJ whole genome shotgun (WGS) entry which is preliminary data.</text>
</comment>
<keyword evidence="3" id="KW-0004">4Fe-4S</keyword>